<dbReference type="AlphaFoldDB" id="A0AAW5AHM4"/>
<dbReference type="Proteomes" id="UP001201397">
    <property type="component" value="Unassembled WGS sequence"/>
</dbReference>
<evidence type="ECO:0000313" key="3">
    <source>
        <dbReference type="Proteomes" id="UP001201397"/>
    </source>
</evidence>
<evidence type="ECO:0000313" key="1">
    <source>
        <dbReference type="EMBL" id="MCF7528664.1"/>
    </source>
</evidence>
<dbReference type="RefSeq" id="WP_237092060.1">
    <property type="nucleotide sequence ID" value="NZ_JAKKDL010000001.1"/>
</dbReference>
<comment type="caution">
    <text evidence="1">The sequence shown here is derived from an EMBL/GenBank/DDBJ whole genome shotgun (WGS) entry which is preliminary data.</text>
</comment>
<dbReference type="EMBL" id="JAKKDL010000004">
    <property type="protein sequence ID" value="MCF7529522.1"/>
    <property type="molecule type" value="Genomic_DNA"/>
</dbReference>
<reference evidence="1" key="1">
    <citation type="submission" date="2022-01" db="EMBL/GenBank/DDBJ databases">
        <title>Neisseria sp. ZJ104.</title>
        <authorList>
            <person name="Yang C."/>
        </authorList>
    </citation>
    <scope>NUCLEOTIDE SEQUENCE</scope>
    <source>
        <strain evidence="1">ZJ104</strain>
    </source>
</reference>
<accession>A0AAW5AHM4</accession>
<proteinExistence type="predicted"/>
<organism evidence="1 3">
    <name type="scientific">Neisseria lisongii</name>
    <dbReference type="NCBI Taxonomy" id="2912188"/>
    <lineage>
        <taxon>Bacteria</taxon>
        <taxon>Pseudomonadati</taxon>
        <taxon>Pseudomonadota</taxon>
        <taxon>Betaproteobacteria</taxon>
        <taxon>Neisseriales</taxon>
        <taxon>Neisseriaceae</taxon>
        <taxon>Neisseria</taxon>
    </lineage>
</organism>
<protein>
    <submittedName>
        <fullName evidence="1">Uncharacterized protein</fullName>
    </submittedName>
</protein>
<dbReference type="EMBL" id="JAKKDL010000001">
    <property type="protein sequence ID" value="MCF7528664.1"/>
    <property type="molecule type" value="Genomic_DNA"/>
</dbReference>
<evidence type="ECO:0000313" key="2">
    <source>
        <dbReference type="EMBL" id="MCF7529522.1"/>
    </source>
</evidence>
<gene>
    <name evidence="1" type="ORF">L4H06_00200</name>
    <name evidence="2" type="ORF">L4H06_04710</name>
</gene>
<name>A0AAW5AHM4_9NEIS</name>
<sequence length="294" mass="34445">MFDEADYFDFLECSDNFMRAASIYFDKERNPEIFETEKSLFSALVEKMELARIERNKLIESKIWQYCERLPHFKIFRKKAVRFWKRKTGDAKSYSIEELAADAVKTWFSNPEDFGSSKYFSINMKYYYHVEGVPISTVLSAIHVIVESEFIPTITTAEAKKAAAYINKHQTEILKQQKILKQYLQQQGLEYPPLQDRYQKKRYLWDTRETEAYLIEPELLDIVSQQQDSNKTIASKRVIGSLFSDVYIRSSPPVSAITELANLVTQDLVSDDTISRQIKSLHAIRRNNRKSKLN</sequence>